<feature type="transmembrane region" description="Helical" evidence="2">
    <location>
        <begin position="1011"/>
        <end position="1028"/>
    </location>
</feature>
<dbReference type="EMBL" id="LACB01000044">
    <property type="protein sequence ID" value="KAJ9490941.1"/>
    <property type="molecule type" value="Genomic_DNA"/>
</dbReference>
<comment type="caution">
    <text evidence="3">The sequence shown here is derived from an EMBL/GenBank/DDBJ whole genome shotgun (WGS) entry which is preliminary data.</text>
</comment>
<reference evidence="3" key="1">
    <citation type="submission" date="2015-06" db="EMBL/GenBank/DDBJ databases">
        <authorList>
            <person name="Nguyen H."/>
        </authorList>
    </citation>
    <scope>NUCLEOTIDE SEQUENCE</scope>
    <source>
        <strain evidence="3">DAOM 180753</strain>
    </source>
</reference>
<protein>
    <submittedName>
        <fullName evidence="3">Uncharacterized protein</fullName>
    </submittedName>
</protein>
<name>A0AAI9TPS7_PENTH</name>
<accession>A0AAI9TPS7</accession>
<keyword evidence="4" id="KW-1185">Reference proteome</keyword>
<evidence type="ECO:0000256" key="1">
    <source>
        <dbReference type="SAM" id="MobiDB-lite"/>
    </source>
</evidence>
<keyword evidence="2" id="KW-1133">Transmembrane helix</keyword>
<evidence type="ECO:0000313" key="4">
    <source>
        <dbReference type="Proteomes" id="UP001227192"/>
    </source>
</evidence>
<reference evidence="3" key="2">
    <citation type="journal article" date="2016" name="Fungal Biol.">
        <title>Ochratoxin A production by Penicillium thymicola.</title>
        <authorList>
            <person name="Nguyen H.D.T."/>
            <person name="McMullin D.R."/>
            <person name="Ponomareva E."/>
            <person name="Riley R."/>
            <person name="Pomraning K.R."/>
            <person name="Baker S.E."/>
            <person name="Seifert K.A."/>
        </authorList>
    </citation>
    <scope>NUCLEOTIDE SEQUENCE</scope>
    <source>
        <strain evidence="3">DAOM 180753</strain>
    </source>
</reference>
<keyword evidence="2" id="KW-0472">Membrane</keyword>
<feature type="region of interest" description="Disordered" evidence="1">
    <location>
        <begin position="195"/>
        <end position="221"/>
    </location>
</feature>
<organism evidence="3 4">
    <name type="scientific">Penicillium thymicola</name>
    <dbReference type="NCBI Taxonomy" id="293382"/>
    <lineage>
        <taxon>Eukaryota</taxon>
        <taxon>Fungi</taxon>
        <taxon>Dikarya</taxon>
        <taxon>Ascomycota</taxon>
        <taxon>Pezizomycotina</taxon>
        <taxon>Eurotiomycetes</taxon>
        <taxon>Eurotiomycetidae</taxon>
        <taxon>Eurotiales</taxon>
        <taxon>Aspergillaceae</taxon>
        <taxon>Penicillium</taxon>
    </lineage>
</organism>
<evidence type="ECO:0000313" key="3">
    <source>
        <dbReference type="EMBL" id="KAJ9490941.1"/>
    </source>
</evidence>
<gene>
    <name evidence="3" type="ORF">VN97_g2311</name>
</gene>
<evidence type="ECO:0000256" key="2">
    <source>
        <dbReference type="SAM" id="Phobius"/>
    </source>
</evidence>
<proteinExistence type="predicted"/>
<dbReference type="AlphaFoldDB" id="A0AAI9TPS7"/>
<dbReference type="Proteomes" id="UP001227192">
    <property type="component" value="Unassembled WGS sequence"/>
</dbReference>
<sequence>MPSDLSMVEIPALAKVTCDLYNQCQIIAKDAPTGFQKLIIELGSLQETLNAFARHVKSNESFFEKMDNDRKQTSERSETGDGKGFWQKIKWTTQRTQIEDIRSKIMVHTSNLSICVSSIGHASFARIEKPIVLAMEEDEKIVLSRGASPVWDTDSVVSPMSPARGVVELPANNEEECEIDIIQEFRARMSGLANNRSSVGSSSNVKHTSTSSESAITQSDDSLFDTSSSTSWLSLNTSPFLPTRGRMNYTRMSSEQLLFGGLIDGRTLDGGIQANDSDMAEKQVVHHTRSYSGSDYVHPHAIESVTSAMKQHHDVRHQEHISRPIRFESQNQLHKPTAETLKVFEASVNDGLQITRLATRDWLRMATWWLLKASYPARGSLSPSMESRSTSHQAYHDLFKASYILYDIVLEEEASFFPLLDEDRKSIVELSEAINEDLSQYTSVDIPEPSSLHTQNLAIWEPMQPEEIWDGAIDLDLGLDNMRWIAVDLEDAGSEQEKVLYRAFVNASIGGKKSRMRTKGAPYMLLLATRDGESEPRIVLCNQSGTLCLERDFVLDDLPPLIQLSNATLTGFPGARVSEPVPFKFEDMSVSISFQFDADLAQFINIPKTYFDAVWQREPIDATEFTESVIFNTSVDMFEQLNTPTMKSMNPPVVVKSCEMRILERSFGEAWRSIRRMVITSSAAEKSPGTMELFMPLSGAQINRGNMSRQVVLQWSDTCQARSDKTDGNYNTLHSYVYDDTAPNIGVGLQFHSPQKAEDFEKAVLEMNFSPEFSWSQPSSSGLTYNVIDAGTEHKQYKAVLVFQTRSSWRYSDLYYIYRDVDYIYDHSSFRIHFPRIYCTDYVSTHVDRLYHPESPVTFSHCDKKTSRITIEFGNNLVARTFLSSLSPLYELLYSRRIQSLSPKGNSLFGFQMSEKRRADIQLWRRGTAFQLAARWDDSVPDKWLTMSLPSEFIDFSKDNTRITLPRLPYLRGMTLDMMNVMARSPKNSNVKNKEGAMSISFQTGEGESASFLRGLIFFTLSVVLIYIGMNFRPRRVSGCITRAAVTEVPMKVSRLLGLNKQLYILFAILRTFQRV</sequence>
<keyword evidence="2" id="KW-0812">Transmembrane</keyword>